<name>A0A3S5FEH4_9PLAT</name>
<dbReference type="AlphaFoldDB" id="A0A3S5FEH4"/>
<keyword evidence="3" id="KW-1185">Reference proteome</keyword>
<feature type="region of interest" description="Disordered" evidence="1">
    <location>
        <begin position="35"/>
        <end position="54"/>
    </location>
</feature>
<reference evidence="2" key="1">
    <citation type="submission" date="2018-11" db="EMBL/GenBank/DDBJ databases">
        <authorList>
            <consortium name="Pathogen Informatics"/>
        </authorList>
    </citation>
    <scope>NUCLEOTIDE SEQUENCE</scope>
</reference>
<evidence type="ECO:0000313" key="3">
    <source>
        <dbReference type="Proteomes" id="UP000784294"/>
    </source>
</evidence>
<gene>
    <name evidence="2" type="ORF">PXEA_LOCUS18834</name>
</gene>
<dbReference type="EMBL" id="CAAALY010073638">
    <property type="protein sequence ID" value="VEL25394.1"/>
    <property type="molecule type" value="Genomic_DNA"/>
</dbReference>
<comment type="caution">
    <text evidence="2">The sequence shown here is derived from an EMBL/GenBank/DDBJ whole genome shotgun (WGS) entry which is preliminary data.</text>
</comment>
<evidence type="ECO:0000313" key="2">
    <source>
        <dbReference type="EMBL" id="VEL25394.1"/>
    </source>
</evidence>
<evidence type="ECO:0000256" key="1">
    <source>
        <dbReference type="SAM" id="MobiDB-lite"/>
    </source>
</evidence>
<organism evidence="2 3">
    <name type="scientific">Protopolystoma xenopodis</name>
    <dbReference type="NCBI Taxonomy" id="117903"/>
    <lineage>
        <taxon>Eukaryota</taxon>
        <taxon>Metazoa</taxon>
        <taxon>Spiralia</taxon>
        <taxon>Lophotrochozoa</taxon>
        <taxon>Platyhelminthes</taxon>
        <taxon>Monogenea</taxon>
        <taxon>Polyopisthocotylea</taxon>
        <taxon>Polystomatidea</taxon>
        <taxon>Polystomatidae</taxon>
        <taxon>Protopolystoma</taxon>
    </lineage>
</organism>
<proteinExistence type="predicted"/>
<dbReference type="Proteomes" id="UP000784294">
    <property type="component" value="Unassembled WGS sequence"/>
</dbReference>
<protein>
    <submittedName>
        <fullName evidence="2">Uncharacterized protein</fullName>
    </submittedName>
</protein>
<accession>A0A3S5FEH4</accession>
<sequence>MTDCFKTEQVLREECQRLSGRLDALSDAEVIAAGDPRTRARSQRNGSSKRKVDTEFDELELRTGAEGTMGTAPDSPTVSAVELAKMSGLLAGLETSLAMSRAEAERRASELTATADELVSTKAQLESLKNSFETCRADLRHWQEIASTAQEKLARSEALQEAAGRQHEAILNAVKEQQARAEDRVRSKLCCCMGFFHWYNIR</sequence>